<sequence>TWHYQGPDMPLLAHMLNQGEPVFVQAQQQKVSPPPPSPVVASRPSPDAMPSPPRQSSPLPIPYGPAPSSGVVSIEPIPDIPSSSGPSEPVLETINSPIRDDDTGGGSFIESPPHPPPATLPRSPTEGVTKEPLTLTSLLALDTVVLFAKRIKKLESKLKTKNRKLVLSDSENEEKARQSQELDALLHLANAAIHDPSDSTTPSKLANQEQYSEQEISPTTLDAILTLSQSKARARAATII</sequence>
<feature type="compositionally biased region" description="Pro residues" evidence="1">
    <location>
        <begin position="47"/>
        <end position="65"/>
    </location>
</feature>
<reference evidence="2" key="1">
    <citation type="journal article" date="2019" name="Sci. Rep.">
        <title>Draft genome of Tanacetum cinerariifolium, the natural source of mosquito coil.</title>
        <authorList>
            <person name="Yamashiro T."/>
            <person name="Shiraishi A."/>
            <person name="Satake H."/>
            <person name="Nakayama K."/>
        </authorList>
    </citation>
    <scope>NUCLEOTIDE SEQUENCE</scope>
</reference>
<comment type="caution">
    <text evidence="2">The sequence shown here is derived from an EMBL/GenBank/DDBJ whole genome shotgun (WGS) entry which is preliminary data.</text>
</comment>
<accession>A0A699RMZ9</accession>
<gene>
    <name evidence="2" type="ORF">Tci_859385</name>
</gene>
<name>A0A699RMZ9_TANCI</name>
<protein>
    <submittedName>
        <fullName evidence="2">Uncharacterized protein</fullName>
    </submittedName>
</protein>
<evidence type="ECO:0000256" key="1">
    <source>
        <dbReference type="SAM" id="MobiDB-lite"/>
    </source>
</evidence>
<feature type="region of interest" description="Disordered" evidence="1">
    <location>
        <begin position="194"/>
        <end position="214"/>
    </location>
</feature>
<organism evidence="2">
    <name type="scientific">Tanacetum cinerariifolium</name>
    <name type="common">Dalmatian daisy</name>
    <name type="synonym">Chrysanthemum cinerariifolium</name>
    <dbReference type="NCBI Taxonomy" id="118510"/>
    <lineage>
        <taxon>Eukaryota</taxon>
        <taxon>Viridiplantae</taxon>
        <taxon>Streptophyta</taxon>
        <taxon>Embryophyta</taxon>
        <taxon>Tracheophyta</taxon>
        <taxon>Spermatophyta</taxon>
        <taxon>Magnoliopsida</taxon>
        <taxon>eudicotyledons</taxon>
        <taxon>Gunneridae</taxon>
        <taxon>Pentapetalae</taxon>
        <taxon>asterids</taxon>
        <taxon>campanulids</taxon>
        <taxon>Asterales</taxon>
        <taxon>Asteraceae</taxon>
        <taxon>Asteroideae</taxon>
        <taxon>Anthemideae</taxon>
        <taxon>Anthemidinae</taxon>
        <taxon>Tanacetum</taxon>
    </lineage>
</organism>
<feature type="region of interest" description="Disordered" evidence="1">
    <location>
        <begin position="21"/>
        <end position="128"/>
    </location>
</feature>
<dbReference type="AlphaFoldDB" id="A0A699RMZ9"/>
<feature type="non-terminal residue" evidence="2">
    <location>
        <position position="240"/>
    </location>
</feature>
<dbReference type="EMBL" id="BKCJ011110125">
    <property type="protein sequence ID" value="GFC87415.1"/>
    <property type="molecule type" value="Genomic_DNA"/>
</dbReference>
<feature type="non-terminal residue" evidence="2">
    <location>
        <position position="1"/>
    </location>
</feature>
<proteinExistence type="predicted"/>
<feature type="compositionally biased region" description="Low complexity" evidence="1">
    <location>
        <begin position="73"/>
        <end position="89"/>
    </location>
</feature>
<evidence type="ECO:0000313" key="2">
    <source>
        <dbReference type="EMBL" id="GFC87415.1"/>
    </source>
</evidence>
<feature type="compositionally biased region" description="Polar residues" evidence="1">
    <location>
        <begin position="198"/>
        <end position="214"/>
    </location>
</feature>